<evidence type="ECO:0000259" key="2">
    <source>
        <dbReference type="Pfam" id="PF13649"/>
    </source>
</evidence>
<protein>
    <submittedName>
        <fullName evidence="3">Methyltransferase family protein</fullName>
    </submittedName>
</protein>
<name>A0A397NVY4_9SPHN</name>
<dbReference type="RefSeq" id="WP_119036845.1">
    <property type="nucleotide sequence ID" value="NZ_QXDC01000004.1"/>
</dbReference>
<dbReference type="PANTHER" id="PTHR43861">
    <property type="entry name" value="TRANS-ACONITATE 2-METHYLTRANSFERASE-RELATED"/>
    <property type="match status" value="1"/>
</dbReference>
<dbReference type="AlphaFoldDB" id="A0A397NVY4"/>
<dbReference type="Proteomes" id="UP000266568">
    <property type="component" value="Unassembled WGS sequence"/>
</dbReference>
<dbReference type="GO" id="GO:0032259">
    <property type="term" value="P:methylation"/>
    <property type="evidence" value="ECO:0007669"/>
    <property type="project" value="UniProtKB-KW"/>
</dbReference>
<keyword evidence="4" id="KW-1185">Reference proteome</keyword>
<proteinExistence type="predicted"/>
<gene>
    <name evidence="3" type="ORF">DFR49_3437</name>
</gene>
<dbReference type="InterPro" id="IPR029063">
    <property type="entry name" value="SAM-dependent_MTases_sf"/>
</dbReference>
<dbReference type="Gene3D" id="3.40.50.150">
    <property type="entry name" value="Vaccinia Virus protein VP39"/>
    <property type="match status" value="1"/>
</dbReference>
<organism evidence="3 4">
    <name type="scientific">Hephaestia caeni</name>
    <dbReference type="NCBI Taxonomy" id="645617"/>
    <lineage>
        <taxon>Bacteria</taxon>
        <taxon>Pseudomonadati</taxon>
        <taxon>Pseudomonadota</taxon>
        <taxon>Alphaproteobacteria</taxon>
        <taxon>Sphingomonadales</taxon>
        <taxon>Sphingomonadaceae</taxon>
        <taxon>Hephaestia</taxon>
    </lineage>
</organism>
<sequence length="252" mass="27429">MRPGRPGIGLAAVTGLALVLSACDGSTPLIKHDQKEDVGTFPDADRPVATIISSRWSTEEARDRLNEAADVMDKAGIAPGMTVADIGAGQGYYTVRLANRVGAEGRVLAEDIMPQVRDALAERVARERLDNVSVRLGEPADPKLPPNSFDRVLMVHMYHEIQQPYEFLWRLRPSLAATGEVIVVDADRVPQNHGMPPKLLECEFAAVGYKLVEMREMPSAGGYLAAFRAVGPRPEPDAIKPCRLEPGDRQPS</sequence>
<keyword evidence="1 3" id="KW-0808">Transferase</keyword>
<dbReference type="EMBL" id="QXDC01000004">
    <property type="protein sequence ID" value="RIA37551.1"/>
    <property type="molecule type" value="Genomic_DNA"/>
</dbReference>
<reference evidence="3 4" key="1">
    <citation type="submission" date="2018-08" db="EMBL/GenBank/DDBJ databases">
        <title>Genomic Encyclopedia of Type Strains, Phase IV (KMG-IV): sequencing the most valuable type-strain genomes for metagenomic binning, comparative biology and taxonomic classification.</title>
        <authorList>
            <person name="Goeker M."/>
        </authorList>
    </citation>
    <scope>NUCLEOTIDE SEQUENCE [LARGE SCALE GENOMIC DNA]</scope>
    <source>
        <strain evidence="3 4">DSM 25527</strain>
    </source>
</reference>
<dbReference type="SUPFAM" id="SSF53335">
    <property type="entry name" value="S-adenosyl-L-methionine-dependent methyltransferases"/>
    <property type="match status" value="1"/>
</dbReference>
<keyword evidence="3" id="KW-0489">Methyltransferase</keyword>
<dbReference type="CDD" id="cd02440">
    <property type="entry name" value="AdoMet_MTases"/>
    <property type="match status" value="1"/>
</dbReference>
<evidence type="ECO:0000313" key="3">
    <source>
        <dbReference type="EMBL" id="RIA37551.1"/>
    </source>
</evidence>
<accession>A0A397NVY4</accession>
<dbReference type="GO" id="GO:0008168">
    <property type="term" value="F:methyltransferase activity"/>
    <property type="evidence" value="ECO:0007669"/>
    <property type="project" value="UniProtKB-KW"/>
</dbReference>
<dbReference type="Pfam" id="PF13649">
    <property type="entry name" value="Methyltransf_25"/>
    <property type="match status" value="1"/>
</dbReference>
<comment type="caution">
    <text evidence="3">The sequence shown here is derived from an EMBL/GenBank/DDBJ whole genome shotgun (WGS) entry which is preliminary data.</text>
</comment>
<dbReference type="InterPro" id="IPR041698">
    <property type="entry name" value="Methyltransf_25"/>
</dbReference>
<evidence type="ECO:0000256" key="1">
    <source>
        <dbReference type="ARBA" id="ARBA00022679"/>
    </source>
</evidence>
<dbReference type="OrthoDB" id="9784101at2"/>
<evidence type="ECO:0000313" key="4">
    <source>
        <dbReference type="Proteomes" id="UP000266568"/>
    </source>
</evidence>
<dbReference type="PROSITE" id="PS51257">
    <property type="entry name" value="PROKAR_LIPOPROTEIN"/>
    <property type="match status" value="1"/>
</dbReference>
<feature type="domain" description="Methyltransferase" evidence="2">
    <location>
        <begin position="83"/>
        <end position="170"/>
    </location>
</feature>